<dbReference type="AlphaFoldDB" id="A0A820ELE9"/>
<organism evidence="1 2">
    <name type="scientific">Rotaria magnacalcarata</name>
    <dbReference type="NCBI Taxonomy" id="392030"/>
    <lineage>
        <taxon>Eukaryota</taxon>
        <taxon>Metazoa</taxon>
        <taxon>Spiralia</taxon>
        <taxon>Gnathifera</taxon>
        <taxon>Rotifera</taxon>
        <taxon>Eurotatoria</taxon>
        <taxon>Bdelloidea</taxon>
        <taxon>Philodinida</taxon>
        <taxon>Philodinidae</taxon>
        <taxon>Rotaria</taxon>
    </lineage>
</organism>
<evidence type="ECO:0000313" key="1">
    <source>
        <dbReference type="EMBL" id="CAF4250600.1"/>
    </source>
</evidence>
<dbReference type="Proteomes" id="UP000663842">
    <property type="component" value="Unassembled WGS sequence"/>
</dbReference>
<dbReference type="EMBL" id="CAJOBF010008210">
    <property type="protein sequence ID" value="CAF4250600.1"/>
    <property type="molecule type" value="Genomic_DNA"/>
</dbReference>
<comment type="caution">
    <text evidence="1">The sequence shown here is derived from an EMBL/GenBank/DDBJ whole genome shotgun (WGS) entry which is preliminary data.</text>
</comment>
<protein>
    <submittedName>
        <fullName evidence="1">Uncharacterized protein</fullName>
    </submittedName>
</protein>
<proteinExistence type="predicted"/>
<evidence type="ECO:0000313" key="2">
    <source>
        <dbReference type="Proteomes" id="UP000663842"/>
    </source>
</evidence>
<reference evidence="1" key="1">
    <citation type="submission" date="2021-02" db="EMBL/GenBank/DDBJ databases">
        <authorList>
            <person name="Nowell W R."/>
        </authorList>
    </citation>
    <scope>NUCLEOTIDE SEQUENCE</scope>
</reference>
<gene>
    <name evidence="1" type="ORF">UXM345_LOCUS30708</name>
</gene>
<accession>A0A820ELE9</accession>
<name>A0A820ELE9_9BILA</name>
<sequence length="111" mass="12777">MVFLPRICSNILPLIHDQVHKLSAEEHSIEEILRSASYPQLYSLSLVNFHEETLNQYSTDDSILRDFLTSQITHLNIIDIKKLADLCSENFSKVFALILSLCKTLILIEFL</sequence>